<comment type="similarity">
    <text evidence="1">Belongs to the peptidase C26 family.</text>
</comment>
<dbReference type="InterPro" id="IPR017926">
    <property type="entry name" value="GATASE"/>
</dbReference>
<dbReference type="Gene3D" id="3.40.50.880">
    <property type="match status" value="1"/>
</dbReference>
<dbReference type="PROSITE" id="PS51273">
    <property type="entry name" value="GATASE_TYPE_1"/>
    <property type="match status" value="1"/>
</dbReference>
<feature type="compositionally biased region" description="Low complexity" evidence="2">
    <location>
        <begin position="345"/>
        <end position="366"/>
    </location>
</feature>
<name>A0A0D3FMJ4_9ORYZ</name>
<feature type="domain" description="Glutamine amidotransferase" evidence="3">
    <location>
        <begin position="153"/>
        <end position="293"/>
    </location>
</feature>
<dbReference type="STRING" id="65489.A0A0D3FMJ4"/>
<dbReference type="InterPro" id="IPR029062">
    <property type="entry name" value="Class_I_gatase-like"/>
</dbReference>
<dbReference type="PaxDb" id="65489-OBART03G29950.1"/>
<dbReference type="SUPFAM" id="SSF52317">
    <property type="entry name" value="Class I glutamine amidotransferase-like"/>
    <property type="match status" value="1"/>
</dbReference>
<dbReference type="GO" id="GO:0005829">
    <property type="term" value="C:cytosol"/>
    <property type="evidence" value="ECO:0007669"/>
    <property type="project" value="TreeGrafter"/>
</dbReference>
<dbReference type="EnsemblPlants" id="OBART03G29950.1">
    <property type="protein sequence ID" value="OBART03G29950.1"/>
    <property type="gene ID" value="OBART03G29950"/>
</dbReference>
<dbReference type="PANTHER" id="PTHR42695">
    <property type="entry name" value="GLUTAMINE AMIDOTRANSFERASE YLR126C-RELATED"/>
    <property type="match status" value="1"/>
</dbReference>
<feature type="region of interest" description="Disordered" evidence="2">
    <location>
        <begin position="344"/>
        <end position="366"/>
    </location>
</feature>
<protein>
    <recommendedName>
        <fullName evidence="3">Glutamine amidotransferase domain-containing protein</fullName>
    </recommendedName>
</protein>
<dbReference type="Pfam" id="PF00117">
    <property type="entry name" value="GATase"/>
    <property type="match status" value="1"/>
</dbReference>
<dbReference type="Proteomes" id="UP000026960">
    <property type="component" value="Chromosome 3"/>
</dbReference>
<proteinExistence type="inferred from homology"/>
<reference evidence="4" key="1">
    <citation type="journal article" date="2009" name="Rice">
        <title>De Novo Next Generation Sequencing of Plant Genomes.</title>
        <authorList>
            <person name="Rounsley S."/>
            <person name="Marri P.R."/>
            <person name="Yu Y."/>
            <person name="He R."/>
            <person name="Sisneros N."/>
            <person name="Goicoechea J.L."/>
            <person name="Lee S.J."/>
            <person name="Angelova A."/>
            <person name="Kudrna D."/>
            <person name="Luo M."/>
            <person name="Affourtit J."/>
            <person name="Desany B."/>
            <person name="Knight J."/>
            <person name="Niazi F."/>
            <person name="Egholm M."/>
            <person name="Wing R.A."/>
        </authorList>
    </citation>
    <scope>NUCLEOTIDE SEQUENCE [LARGE SCALE GENOMIC DNA]</scope>
    <source>
        <strain evidence="4">cv. IRGC 105608</strain>
    </source>
</reference>
<dbReference type="eggNOG" id="KOG3179">
    <property type="taxonomic scope" value="Eukaryota"/>
</dbReference>
<evidence type="ECO:0000256" key="1">
    <source>
        <dbReference type="ARBA" id="ARBA00011083"/>
    </source>
</evidence>
<dbReference type="AlphaFoldDB" id="A0A0D3FMJ4"/>
<sequence length="366" mass="40113">MNIYIFNFVTKKDIYIYKEALNSAFKYSHLASLPFPIISSHTKNESARLLPPPPPPRAPIPFPDCAAAGVAAAMGMGPLENAVVDAAAEAVAAKAAVGGVGVGGSYAVLQCGEDSEYVRKAYGGYFEVFRALLAEDGERWRVYRAVRGELPGEEEAAGIDGFVISGSCSDAHADDPWIVALVDLIRRQNAAGKRILGVCFGHQVLCRALGGKTGRSKKGWDIGVNCIHPTAAMARLFSPIKLPVHMPIIEFHQDEVWELPPQAEVLARSDMTGVEMFRLGDRAMGVQGHPEYSKDILMSIADRLLRNDLILDHQVDKAKASFDLRQPDKDLWKKVCRGFLKGRLQSSQQPQQQQHQKQQKAAQLVL</sequence>
<dbReference type="HOGENOM" id="CLU_054974_0_1_1"/>
<dbReference type="PANTHER" id="PTHR42695:SF13">
    <property type="entry name" value="GLUTAMINE AMIDOTRANSFERASE CLASS-I FAMILY PROTEIN, EXPRESSED"/>
    <property type="match status" value="1"/>
</dbReference>
<reference evidence="4" key="2">
    <citation type="submission" date="2015-03" db="UniProtKB">
        <authorList>
            <consortium name="EnsemblPlants"/>
        </authorList>
    </citation>
    <scope>IDENTIFICATION</scope>
</reference>
<dbReference type="Gramene" id="OBART03G29950.1">
    <property type="protein sequence ID" value="OBART03G29950.1"/>
    <property type="gene ID" value="OBART03G29950"/>
</dbReference>
<accession>A0A0D3FMJ4</accession>
<evidence type="ECO:0000259" key="3">
    <source>
        <dbReference type="Pfam" id="PF00117"/>
    </source>
</evidence>
<dbReference type="InterPro" id="IPR044992">
    <property type="entry name" value="ChyE-like"/>
</dbReference>
<organism evidence="4">
    <name type="scientific">Oryza barthii</name>
    <dbReference type="NCBI Taxonomy" id="65489"/>
    <lineage>
        <taxon>Eukaryota</taxon>
        <taxon>Viridiplantae</taxon>
        <taxon>Streptophyta</taxon>
        <taxon>Embryophyta</taxon>
        <taxon>Tracheophyta</taxon>
        <taxon>Spermatophyta</taxon>
        <taxon>Magnoliopsida</taxon>
        <taxon>Liliopsida</taxon>
        <taxon>Poales</taxon>
        <taxon>Poaceae</taxon>
        <taxon>BOP clade</taxon>
        <taxon>Oryzoideae</taxon>
        <taxon>Oryzeae</taxon>
        <taxon>Oryzinae</taxon>
        <taxon>Oryza</taxon>
    </lineage>
</organism>
<dbReference type="CDD" id="cd01741">
    <property type="entry name" value="GATase1_1"/>
    <property type="match status" value="1"/>
</dbReference>
<evidence type="ECO:0000256" key="2">
    <source>
        <dbReference type="SAM" id="MobiDB-lite"/>
    </source>
</evidence>
<evidence type="ECO:0000313" key="4">
    <source>
        <dbReference type="EnsemblPlants" id="OBART03G29950.1"/>
    </source>
</evidence>
<dbReference type="FunFam" id="3.40.50.880:FF:000079">
    <property type="entry name" value="Gamma-glutamyl peptidase 1"/>
    <property type="match status" value="1"/>
</dbReference>
<evidence type="ECO:0000313" key="5">
    <source>
        <dbReference type="Proteomes" id="UP000026960"/>
    </source>
</evidence>
<keyword evidence="5" id="KW-1185">Reference proteome</keyword>